<protein>
    <submittedName>
        <fullName evidence="1">Toxin-antitoxin system YwqK family antitoxin</fullName>
    </submittedName>
</protein>
<name>A0A7T4FNS0_9FUSO</name>
<dbReference type="Pfam" id="PF07661">
    <property type="entry name" value="MORN_2"/>
    <property type="match status" value="3"/>
</dbReference>
<dbReference type="InterPro" id="IPR011652">
    <property type="entry name" value="MORN_2"/>
</dbReference>
<gene>
    <name evidence="1" type="ORF">I6H56_10295</name>
</gene>
<dbReference type="SUPFAM" id="SSF82185">
    <property type="entry name" value="Histone H3 K4-specific methyltransferase SET7/9 N-terminal domain"/>
    <property type="match status" value="1"/>
</dbReference>
<dbReference type="EMBL" id="CP066022">
    <property type="protein sequence ID" value="QQB73694.1"/>
    <property type="molecule type" value="Genomic_DNA"/>
</dbReference>
<evidence type="ECO:0000313" key="2">
    <source>
        <dbReference type="Proteomes" id="UP000595577"/>
    </source>
</evidence>
<dbReference type="Proteomes" id="UP000595577">
    <property type="component" value="Chromosome"/>
</dbReference>
<reference evidence="1 2" key="1">
    <citation type="submission" date="2020-12" db="EMBL/GenBank/DDBJ databases">
        <title>FDA dAtabase for Regulatory Grade micrObial Sequences (FDA-ARGOS): Supporting development and validation of Infectious Disease Dx tests.</title>
        <authorList>
            <person name="Sproer C."/>
            <person name="Gronow S."/>
            <person name="Severitt S."/>
            <person name="Schroder I."/>
            <person name="Tallon L."/>
            <person name="Sadzewicz L."/>
            <person name="Zhao X."/>
            <person name="Boylan J."/>
            <person name="Ott S."/>
            <person name="Bowen H."/>
            <person name="Vavikolanu K."/>
            <person name="Mehta A."/>
            <person name="Aluvathingal J."/>
            <person name="Nadendla S."/>
            <person name="Lowell S."/>
            <person name="Myers T."/>
            <person name="Yan Y."/>
            <person name="Sichtig H."/>
        </authorList>
    </citation>
    <scope>NUCLEOTIDE SEQUENCE [LARGE SCALE GENOMIC DNA]</scope>
    <source>
        <strain evidence="1 2">FDAARGOS_999</strain>
    </source>
</reference>
<dbReference type="RefSeq" id="WP_198480473.1">
    <property type="nucleotide sequence ID" value="NZ_CP066022.1"/>
</dbReference>
<proteinExistence type="predicted"/>
<sequence length="338" mass="39826">MKKILIILTFLFYSIFTYSESAFSYSKSVNIDFDIRVMMGLTKIEEKDNPKYKKFLNYIDENLAKKGEVKYSHKVNIDRKVVDFFSEKGEILLTENLPKEFLDIVDRSIRVAENKEEIKKTIKNIYEDPYTYVSISKYKENLILFTEQNMVNRGKIKNTMSVVLKRELTDNEKNELIYLKNNDNDEFFKKYRTYLESETTKTYINDKLELFQEIKGLTETTILYRKNEVSKEVLEYTDDSRLNAVAKEYKNDRLLKEIFIKNKKIVLEKEYYANGKLAIEIPLKDGLINGEAKDYYENGKIRSTTNFVNGDIDGVVKEYNQAGKVIKETLYKNGKKVN</sequence>
<evidence type="ECO:0000313" key="1">
    <source>
        <dbReference type="EMBL" id="QQB73694.1"/>
    </source>
</evidence>
<dbReference type="Gene3D" id="3.90.930.1">
    <property type="match status" value="1"/>
</dbReference>
<accession>A0A7T4FNS0</accession>
<dbReference type="AlphaFoldDB" id="A0A7T4FNS0"/>
<organism evidence="1 2">
    <name type="scientific">Fusobacterium canifelinum</name>
    <dbReference type="NCBI Taxonomy" id="285729"/>
    <lineage>
        <taxon>Bacteria</taxon>
        <taxon>Fusobacteriati</taxon>
        <taxon>Fusobacteriota</taxon>
        <taxon>Fusobacteriia</taxon>
        <taxon>Fusobacteriales</taxon>
        <taxon>Fusobacteriaceae</taxon>
        <taxon>Fusobacterium</taxon>
    </lineage>
</organism>